<name>A0A1R0X773_9BACL</name>
<comment type="caution">
    <text evidence="1">The sequence shown here is derived from an EMBL/GenBank/DDBJ whole genome shotgun (WGS) entry which is preliminary data.</text>
</comment>
<evidence type="ECO:0000313" key="2">
    <source>
        <dbReference type="Proteomes" id="UP000187465"/>
    </source>
</evidence>
<dbReference type="Proteomes" id="UP000187465">
    <property type="component" value="Unassembled WGS sequence"/>
</dbReference>
<sequence length="558" mass="63384">MPGLKNIQSTYKERQQEIIFNIALEAEQRSLLESGLWFHDDVRNNFYYASYLFAAAVDDSFELPFDREQAKQKAQDVLLEILMLQNRQPGTELYGHWPLGLNPVPRDASPHELPVELMGNLLAYFCKRYGGALNAQLRIVLNTAFGHIYRSDFYRKPVVTFGHHEAKYTAAKLIFGTMFADEILLEDGRQSLKDTLAYIRTKGMPEYGSLPWFWHWVQAFTCALELVPPEDTELTTSIKEMLDHLWNVRAEFYLRGAWVGAHSRGWPHDVPGDANVLHDYVQFGDFQLPEMMPRTEYAGLLFYQASDEILAAAMNHQSPVEVRKITQKVVPTDPQPQPLLHSYAYITEEFAAGGMWERVEEFDNEQLRWAFSLPVSGEGGANQLYFFHPGQGYNEGDPRHQSRYMEVLYHKNVIISLFPIPQGEKNTIIGVLPQGEWKQEPNTLYGQVGETYVVIYLSHSYQLQERSRFIEVSVAGMPGGVIVEALGIMKAAECGIIGLEAFAAAMAHKERNFEVGEVLAANYTNMDGESLVLSISRESELPQAQLNGIQISLDHYSV</sequence>
<organism evidence="1 2">
    <name type="scientific">Paenibacillus odorifer</name>
    <dbReference type="NCBI Taxonomy" id="189426"/>
    <lineage>
        <taxon>Bacteria</taxon>
        <taxon>Bacillati</taxon>
        <taxon>Bacillota</taxon>
        <taxon>Bacilli</taxon>
        <taxon>Bacillales</taxon>
        <taxon>Paenibacillaceae</taxon>
        <taxon>Paenibacillus</taxon>
    </lineage>
</organism>
<evidence type="ECO:0000313" key="1">
    <source>
        <dbReference type="EMBL" id="OMD30431.1"/>
    </source>
</evidence>
<protein>
    <submittedName>
        <fullName evidence="1">Uncharacterized protein</fullName>
    </submittedName>
</protein>
<dbReference type="RefSeq" id="WP_036688319.1">
    <property type="nucleotide sequence ID" value="NZ_MKQP01000025.1"/>
</dbReference>
<proteinExistence type="predicted"/>
<reference evidence="1 2" key="1">
    <citation type="submission" date="2016-10" db="EMBL/GenBank/DDBJ databases">
        <title>Paenibacillus species isolates.</title>
        <authorList>
            <person name="Beno S.M."/>
        </authorList>
    </citation>
    <scope>NUCLEOTIDE SEQUENCE [LARGE SCALE GENOMIC DNA]</scope>
    <source>
        <strain evidence="1 2">FSL H7-0604</strain>
    </source>
</reference>
<dbReference type="EMBL" id="MKQP01000025">
    <property type="protein sequence ID" value="OMD30431.1"/>
    <property type="molecule type" value="Genomic_DNA"/>
</dbReference>
<dbReference type="AlphaFoldDB" id="A0A1R0X773"/>
<accession>A0A1R0X773</accession>
<gene>
    <name evidence="1" type="ORF">BJP51_20460</name>
</gene>